<dbReference type="RefSeq" id="WP_217777849.1">
    <property type="nucleotide sequence ID" value="NZ_JAHRWL010000001.1"/>
</dbReference>
<gene>
    <name evidence="1" type="ORF">KUH32_09845</name>
</gene>
<organism evidence="1 2">
    <name type="scientific">Thalassococcus arenae</name>
    <dbReference type="NCBI Taxonomy" id="2851652"/>
    <lineage>
        <taxon>Bacteria</taxon>
        <taxon>Pseudomonadati</taxon>
        <taxon>Pseudomonadota</taxon>
        <taxon>Alphaproteobacteria</taxon>
        <taxon>Rhodobacterales</taxon>
        <taxon>Roseobacteraceae</taxon>
        <taxon>Thalassococcus</taxon>
    </lineage>
</organism>
<evidence type="ECO:0000313" key="1">
    <source>
        <dbReference type="EMBL" id="MBV2360076.1"/>
    </source>
</evidence>
<dbReference type="EMBL" id="JAHRWL010000001">
    <property type="protein sequence ID" value="MBV2360076.1"/>
    <property type="molecule type" value="Genomic_DNA"/>
</dbReference>
<evidence type="ECO:0000313" key="2">
    <source>
        <dbReference type="Proteomes" id="UP001166293"/>
    </source>
</evidence>
<protein>
    <submittedName>
        <fullName evidence="1">Uncharacterized protein</fullName>
    </submittedName>
</protein>
<name>A0ABS6N7T5_9RHOB</name>
<reference evidence="1" key="1">
    <citation type="submission" date="2021-06" db="EMBL/GenBank/DDBJ databases">
        <title>Thalassococcus sp. CAU 1522 isolated from sea sand, Republic of Korea.</title>
        <authorList>
            <person name="Kim W."/>
        </authorList>
    </citation>
    <scope>NUCLEOTIDE SEQUENCE</scope>
    <source>
        <strain evidence="1">CAU 1522</strain>
    </source>
</reference>
<proteinExistence type="predicted"/>
<comment type="caution">
    <text evidence="1">The sequence shown here is derived from an EMBL/GenBank/DDBJ whole genome shotgun (WGS) entry which is preliminary data.</text>
</comment>
<keyword evidence="2" id="KW-1185">Reference proteome</keyword>
<sequence length="105" mass="11441">MTTHSGAVVIFSRAGGFADRIRAYRVLVDGSEAGHVSAGDTLCVPVSPGLHRIEARIDWCRSRTIEIDLAPGETRHIDIRNTYGAALALWAVTIGHRSYLTLTPR</sequence>
<accession>A0ABS6N7T5</accession>
<dbReference type="Proteomes" id="UP001166293">
    <property type="component" value="Unassembled WGS sequence"/>
</dbReference>